<evidence type="ECO:0000313" key="2">
    <source>
        <dbReference type="EMBL" id="KAF2788933.1"/>
    </source>
</evidence>
<gene>
    <name evidence="2" type="ORF">K505DRAFT_328593</name>
</gene>
<feature type="compositionally biased region" description="Low complexity" evidence="1">
    <location>
        <begin position="54"/>
        <end position="63"/>
    </location>
</feature>
<reference evidence="2" key="1">
    <citation type="journal article" date="2020" name="Stud. Mycol.">
        <title>101 Dothideomycetes genomes: a test case for predicting lifestyles and emergence of pathogens.</title>
        <authorList>
            <person name="Haridas S."/>
            <person name="Albert R."/>
            <person name="Binder M."/>
            <person name="Bloem J."/>
            <person name="Labutti K."/>
            <person name="Salamov A."/>
            <person name="Andreopoulos B."/>
            <person name="Baker S."/>
            <person name="Barry K."/>
            <person name="Bills G."/>
            <person name="Bluhm B."/>
            <person name="Cannon C."/>
            <person name="Castanera R."/>
            <person name="Culley D."/>
            <person name="Daum C."/>
            <person name="Ezra D."/>
            <person name="Gonzalez J."/>
            <person name="Henrissat B."/>
            <person name="Kuo A."/>
            <person name="Liang C."/>
            <person name="Lipzen A."/>
            <person name="Lutzoni F."/>
            <person name="Magnuson J."/>
            <person name="Mondo S."/>
            <person name="Nolan M."/>
            <person name="Ohm R."/>
            <person name="Pangilinan J."/>
            <person name="Park H.-J."/>
            <person name="Ramirez L."/>
            <person name="Alfaro M."/>
            <person name="Sun H."/>
            <person name="Tritt A."/>
            <person name="Yoshinaga Y."/>
            <person name="Zwiers L.-H."/>
            <person name="Turgeon B."/>
            <person name="Goodwin S."/>
            <person name="Spatafora J."/>
            <person name="Crous P."/>
            <person name="Grigoriev I."/>
        </authorList>
    </citation>
    <scope>NUCLEOTIDE SEQUENCE</scope>
    <source>
        <strain evidence="2">CBS 109.77</strain>
    </source>
</reference>
<keyword evidence="3" id="KW-1185">Reference proteome</keyword>
<feature type="compositionally biased region" description="Basic residues" evidence="1">
    <location>
        <begin position="17"/>
        <end position="27"/>
    </location>
</feature>
<dbReference type="EMBL" id="MU002176">
    <property type="protein sequence ID" value="KAF2788933.1"/>
    <property type="molecule type" value="Genomic_DNA"/>
</dbReference>
<evidence type="ECO:0000256" key="1">
    <source>
        <dbReference type="SAM" id="MobiDB-lite"/>
    </source>
</evidence>
<organism evidence="2 3">
    <name type="scientific">Melanomma pulvis-pyrius CBS 109.77</name>
    <dbReference type="NCBI Taxonomy" id="1314802"/>
    <lineage>
        <taxon>Eukaryota</taxon>
        <taxon>Fungi</taxon>
        <taxon>Dikarya</taxon>
        <taxon>Ascomycota</taxon>
        <taxon>Pezizomycotina</taxon>
        <taxon>Dothideomycetes</taxon>
        <taxon>Pleosporomycetidae</taxon>
        <taxon>Pleosporales</taxon>
        <taxon>Melanommataceae</taxon>
        <taxon>Melanomma</taxon>
    </lineage>
</organism>
<name>A0A6A6WYH0_9PLEO</name>
<proteinExistence type="predicted"/>
<protein>
    <submittedName>
        <fullName evidence="2">Uncharacterized protein</fullName>
    </submittedName>
</protein>
<evidence type="ECO:0000313" key="3">
    <source>
        <dbReference type="Proteomes" id="UP000799757"/>
    </source>
</evidence>
<accession>A0A6A6WYH0</accession>
<dbReference type="AlphaFoldDB" id="A0A6A6WYH0"/>
<feature type="region of interest" description="Disordered" evidence="1">
    <location>
        <begin position="1"/>
        <end position="75"/>
    </location>
</feature>
<sequence>MDDKTRQRPNLHNGRRESHHLRERRRNPNPLPHSTKAASPARSYRATHCPPIPQQSSPQTPTTKRALQDQAPQPT</sequence>
<dbReference type="Proteomes" id="UP000799757">
    <property type="component" value="Unassembled WGS sequence"/>
</dbReference>